<gene>
    <name evidence="1" type="ORF">MSG28_014704</name>
</gene>
<keyword evidence="2" id="KW-1185">Reference proteome</keyword>
<proteinExistence type="predicted"/>
<protein>
    <submittedName>
        <fullName evidence="1">Uncharacterized protein</fullName>
    </submittedName>
</protein>
<comment type="caution">
    <text evidence="1">The sequence shown here is derived from an EMBL/GenBank/DDBJ whole genome shotgun (WGS) entry which is preliminary data.</text>
</comment>
<dbReference type="EMBL" id="CM046126">
    <property type="protein sequence ID" value="KAI8427065.1"/>
    <property type="molecule type" value="Genomic_DNA"/>
</dbReference>
<reference evidence="1 2" key="1">
    <citation type="journal article" date="2022" name="Genome Biol. Evol.">
        <title>The Spruce Budworm Genome: Reconstructing the Evolutionary History of Antifreeze Proteins.</title>
        <authorList>
            <person name="Beliveau C."/>
            <person name="Gagne P."/>
            <person name="Picq S."/>
            <person name="Vernygora O."/>
            <person name="Keeling C.I."/>
            <person name="Pinkney K."/>
            <person name="Doucet D."/>
            <person name="Wen F."/>
            <person name="Johnston J.S."/>
            <person name="Maaroufi H."/>
            <person name="Boyle B."/>
            <person name="Laroche J."/>
            <person name="Dewar K."/>
            <person name="Juretic N."/>
            <person name="Blackburn G."/>
            <person name="Nisole A."/>
            <person name="Brunet B."/>
            <person name="Brandao M."/>
            <person name="Lumley L."/>
            <person name="Duan J."/>
            <person name="Quan G."/>
            <person name="Lucarotti C.J."/>
            <person name="Roe A.D."/>
            <person name="Sperling F.A.H."/>
            <person name="Levesque R.C."/>
            <person name="Cusson M."/>
        </authorList>
    </citation>
    <scope>NUCLEOTIDE SEQUENCE [LARGE SCALE GENOMIC DNA]</scope>
    <source>
        <strain evidence="1">Glfc:IPQL:Cfum</strain>
    </source>
</reference>
<dbReference type="Proteomes" id="UP001064048">
    <property type="component" value="Chromosome 26"/>
</dbReference>
<evidence type="ECO:0000313" key="1">
    <source>
        <dbReference type="EMBL" id="KAI8427065.1"/>
    </source>
</evidence>
<name>A0ACC0JSM2_CHOFU</name>
<evidence type="ECO:0000313" key="2">
    <source>
        <dbReference type="Proteomes" id="UP001064048"/>
    </source>
</evidence>
<accession>A0ACC0JSM2</accession>
<sequence>MMHVICLIFVFCLHKSAANRFSMPVLVVDGEHVLYGINVPENPFHKMSPMTFSEILRNAIQRSERILLFIEDHFSVEDVSTKDKLGTPYYYLHQGVFDHKAMYIPSVVEPFRTIKHMFPPQESNVFYLSNTLKSFDSNFKYYYIFFQDQGFNETRVEKLRRHDKIMRTVCLTVRQLSPGPVVAFYTGKANPMLQMGNIAYFPQQLPPVAPPPPVNLMIVTDGALFRLSESSDRDETATGDRDSDTCLGRHETPLVRGRGALFIRTRVYSTAGARRTLQTAPTVAEQVMSRRRLMTRMLYSDFELEFDFLYRRDGWTLDTVSLLEGGEEVGRTRMDAGAPWGVSYYCAAPLVIVNTRDQSAVIVSTYQIEPLLSKKFGHEFRRQDDEDPEAPAPEPEPAPDAGGDAPPPAEGGDAVPDAGGGSANDSDVPTLLFIASAAFWPKDVVFRRFRCTMPQSQSKTGFSETKNCQPYFNAHILAGLMVAALVLTITMYGVVTMFNCHTNSRFEDPNSKPLVIVAQL</sequence>
<organism evidence="1 2">
    <name type="scientific">Choristoneura fumiferana</name>
    <name type="common">Spruce budworm moth</name>
    <name type="synonym">Archips fumiferana</name>
    <dbReference type="NCBI Taxonomy" id="7141"/>
    <lineage>
        <taxon>Eukaryota</taxon>
        <taxon>Metazoa</taxon>
        <taxon>Ecdysozoa</taxon>
        <taxon>Arthropoda</taxon>
        <taxon>Hexapoda</taxon>
        <taxon>Insecta</taxon>
        <taxon>Pterygota</taxon>
        <taxon>Neoptera</taxon>
        <taxon>Endopterygota</taxon>
        <taxon>Lepidoptera</taxon>
        <taxon>Glossata</taxon>
        <taxon>Ditrysia</taxon>
        <taxon>Tortricoidea</taxon>
        <taxon>Tortricidae</taxon>
        <taxon>Tortricinae</taxon>
        <taxon>Choristoneura</taxon>
    </lineage>
</organism>